<dbReference type="Gene3D" id="3.40.710.10">
    <property type="entry name" value="DD-peptidase/beta-lactamase superfamily"/>
    <property type="match status" value="1"/>
</dbReference>
<dbReference type="GO" id="GO:0071555">
    <property type="term" value="P:cell wall organization"/>
    <property type="evidence" value="ECO:0007669"/>
    <property type="project" value="TreeGrafter"/>
</dbReference>
<keyword evidence="4" id="KW-1185">Reference proteome</keyword>
<gene>
    <name evidence="3" type="ORF">brsh051_15080</name>
</gene>
<dbReference type="InterPro" id="IPR001460">
    <property type="entry name" value="PCN-bd_Tpept"/>
</dbReference>
<dbReference type="SUPFAM" id="SSF56601">
    <property type="entry name" value="beta-lactamase/transpeptidase-like"/>
    <property type="match status" value="1"/>
</dbReference>
<evidence type="ECO:0000259" key="2">
    <source>
        <dbReference type="Pfam" id="PF21922"/>
    </source>
</evidence>
<evidence type="ECO:0000313" key="4">
    <source>
        <dbReference type="Proteomes" id="UP001431656"/>
    </source>
</evidence>
<dbReference type="GO" id="GO:0005886">
    <property type="term" value="C:plasma membrane"/>
    <property type="evidence" value="ECO:0007669"/>
    <property type="project" value="TreeGrafter"/>
</dbReference>
<dbReference type="KEGG" id="broo:brsh051_15080"/>
<organism evidence="3 4">
    <name type="scientific">Brooklawnia propionicigenes</name>
    <dbReference type="NCBI Taxonomy" id="3041175"/>
    <lineage>
        <taxon>Bacteria</taxon>
        <taxon>Bacillati</taxon>
        <taxon>Actinomycetota</taxon>
        <taxon>Actinomycetes</taxon>
        <taxon>Propionibacteriales</taxon>
        <taxon>Propionibacteriaceae</taxon>
        <taxon>Brooklawnia</taxon>
    </lineage>
</organism>
<sequence>MNKSIRGVALFVGVMFLALLINATASYWIRTDDLVNDARNTRVRDEEFGGPRGPILAANTPIVQSVPTGTTPYAYQRQYLDGPLYAPVTGYYSYIYGRSGLEQEFNAELTGQADSQFTQRILDTLAGRSPAGGQVLTTIQPKVQQAAWDALGNQEGAAVAIDYQTGAILAWVSTPSFDVSQLASLDFPATQAAWDQFTADGSTVMNDRATQEINAPGSTFKLVVAATALANGYTPDSVIDTPQALQLPQSTHQLSNLAACGNTTKTMDQALTLSCNTSFANIGMALGEDKIKAQAEAFGFNSSLGDGLTSAASVYPTGMSQAELAMASIGQFDVATTPLQMAVVAGAIANGGTVMEPYIVQEIRGSNESVLSTHQPVVRGQAMTQANAATLAEMMTHVIKSGTGTAAQISGMTVGGKTGTAETSVGGGDHSWFTGYIAEKHVAVAVYLATETTTTATPIARSIMEALP</sequence>
<dbReference type="PANTHER" id="PTHR30627">
    <property type="entry name" value="PEPTIDOGLYCAN D,D-TRANSPEPTIDASE"/>
    <property type="match status" value="1"/>
</dbReference>
<dbReference type="GO" id="GO:0071972">
    <property type="term" value="F:peptidoglycan L,D-transpeptidase activity"/>
    <property type="evidence" value="ECO:0007669"/>
    <property type="project" value="TreeGrafter"/>
</dbReference>
<dbReference type="PANTHER" id="PTHR30627:SF24">
    <property type="entry name" value="PENICILLIN-BINDING PROTEIN 4B"/>
    <property type="match status" value="1"/>
</dbReference>
<feature type="domain" description="Penicillin-binding protein transpeptidase" evidence="1">
    <location>
        <begin position="156"/>
        <end position="465"/>
    </location>
</feature>
<dbReference type="Pfam" id="PF21922">
    <property type="entry name" value="PBP_dimer_2"/>
    <property type="match status" value="1"/>
</dbReference>
<dbReference type="InterPro" id="IPR054120">
    <property type="entry name" value="PBPA_dimer"/>
</dbReference>
<dbReference type="InterPro" id="IPR050515">
    <property type="entry name" value="Beta-lactam/transpept"/>
</dbReference>
<evidence type="ECO:0000313" key="3">
    <source>
        <dbReference type="EMBL" id="BEH02227.1"/>
    </source>
</evidence>
<dbReference type="InterPro" id="IPR012338">
    <property type="entry name" value="Beta-lactam/transpept-like"/>
</dbReference>
<dbReference type="Gene3D" id="3.90.1310.10">
    <property type="entry name" value="Penicillin-binding protein 2a (Domain 2)"/>
    <property type="match status" value="1"/>
</dbReference>
<dbReference type="EMBL" id="AP028056">
    <property type="protein sequence ID" value="BEH02227.1"/>
    <property type="molecule type" value="Genomic_DNA"/>
</dbReference>
<dbReference type="Proteomes" id="UP001431656">
    <property type="component" value="Chromosome"/>
</dbReference>
<dbReference type="RefSeq" id="WP_286263663.1">
    <property type="nucleotide sequence ID" value="NZ_AP028056.1"/>
</dbReference>
<dbReference type="GO" id="GO:0008658">
    <property type="term" value="F:penicillin binding"/>
    <property type="evidence" value="ECO:0007669"/>
    <property type="project" value="InterPro"/>
</dbReference>
<accession>A0AAN0K9V8</accession>
<name>A0AAN0K9V8_9ACTN</name>
<reference evidence="3" key="1">
    <citation type="journal article" date="2024" name="Int. J. Syst. Evol. Microbiol.">
        <title>Brooklawnia propionicigenes sp. nov., a facultatively anaerobic, propionate-producing bacterium isolated from a methanogenic reactor treating waste from cattle farms.</title>
        <authorList>
            <person name="Akita Y."/>
            <person name="Ueki A."/>
            <person name="Tonouchi A."/>
            <person name="Sugawara Y."/>
            <person name="Honma S."/>
            <person name="Kaku N."/>
            <person name="Ueki K."/>
        </authorList>
    </citation>
    <scope>NUCLEOTIDE SEQUENCE</scope>
    <source>
        <strain evidence="3">SH051</strain>
    </source>
</reference>
<feature type="domain" description="Penicillin binding protein A dimerisation" evidence="2">
    <location>
        <begin position="52"/>
        <end position="135"/>
    </location>
</feature>
<protein>
    <submittedName>
        <fullName evidence="3">Penicillin-binding transpeptidase domain-containing protein</fullName>
    </submittedName>
</protein>
<dbReference type="AlphaFoldDB" id="A0AAN0K9V8"/>
<proteinExistence type="predicted"/>
<evidence type="ECO:0000259" key="1">
    <source>
        <dbReference type="Pfam" id="PF00905"/>
    </source>
</evidence>
<dbReference type="Pfam" id="PF00905">
    <property type="entry name" value="Transpeptidase"/>
    <property type="match status" value="1"/>
</dbReference>